<gene>
    <name evidence="2" type="ORF">BJ981_003736</name>
</gene>
<evidence type="ECO:0000313" key="2">
    <source>
        <dbReference type="EMBL" id="MBB5628037.1"/>
    </source>
</evidence>
<dbReference type="AlphaFoldDB" id="A0A7W8Z631"/>
<feature type="transmembrane region" description="Helical" evidence="1">
    <location>
        <begin position="46"/>
        <end position="68"/>
    </location>
</feature>
<comment type="caution">
    <text evidence="2">The sequence shown here is derived from an EMBL/GenBank/DDBJ whole genome shotgun (WGS) entry which is preliminary data.</text>
</comment>
<accession>A0A7W8Z631</accession>
<reference evidence="2 3" key="1">
    <citation type="submission" date="2020-08" db="EMBL/GenBank/DDBJ databases">
        <title>Sequencing the genomes of 1000 actinobacteria strains.</title>
        <authorList>
            <person name="Klenk H.-P."/>
        </authorList>
    </citation>
    <scope>NUCLEOTIDE SEQUENCE [LARGE SCALE GENOMIC DNA]</scope>
    <source>
        <strain evidence="2 3">DSM 45790</strain>
    </source>
</reference>
<keyword evidence="1" id="KW-0812">Transmembrane</keyword>
<protein>
    <submittedName>
        <fullName evidence="2">Uncharacterized protein</fullName>
    </submittedName>
</protein>
<sequence length="83" mass="9272">MKKELAPRGTTLTKLRRNRYAKLVELTLLGLVTCTMLAVTAGLAGVVWLTLLLGLMAYAALAGCLFAARRIVRSQRYERSRYQ</sequence>
<evidence type="ECO:0000256" key="1">
    <source>
        <dbReference type="SAM" id="Phobius"/>
    </source>
</evidence>
<proteinExistence type="predicted"/>
<organism evidence="2 3">
    <name type="scientific">Sphaerisporangium krabiense</name>
    <dbReference type="NCBI Taxonomy" id="763782"/>
    <lineage>
        <taxon>Bacteria</taxon>
        <taxon>Bacillati</taxon>
        <taxon>Actinomycetota</taxon>
        <taxon>Actinomycetes</taxon>
        <taxon>Streptosporangiales</taxon>
        <taxon>Streptosporangiaceae</taxon>
        <taxon>Sphaerisporangium</taxon>
    </lineage>
</organism>
<keyword evidence="3" id="KW-1185">Reference proteome</keyword>
<dbReference type="Proteomes" id="UP000588112">
    <property type="component" value="Unassembled WGS sequence"/>
</dbReference>
<dbReference type="RefSeq" id="WP_184612612.1">
    <property type="nucleotide sequence ID" value="NZ_BOOS01000015.1"/>
</dbReference>
<keyword evidence="1" id="KW-1133">Transmembrane helix</keyword>
<name>A0A7W8Z631_9ACTN</name>
<keyword evidence="1" id="KW-0472">Membrane</keyword>
<evidence type="ECO:0000313" key="3">
    <source>
        <dbReference type="Proteomes" id="UP000588112"/>
    </source>
</evidence>
<feature type="transmembrane region" description="Helical" evidence="1">
    <location>
        <begin position="20"/>
        <end position="40"/>
    </location>
</feature>
<dbReference type="EMBL" id="JACHBR010000001">
    <property type="protein sequence ID" value="MBB5628037.1"/>
    <property type="molecule type" value="Genomic_DNA"/>
</dbReference>